<dbReference type="InterPro" id="IPR029045">
    <property type="entry name" value="ClpP/crotonase-like_dom_sf"/>
</dbReference>
<evidence type="ECO:0000256" key="2">
    <source>
        <dbReference type="ARBA" id="ARBA00023239"/>
    </source>
</evidence>
<dbReference type="AlphaFoldDB" id="A0A917XTF0"/>
<dbReference type="InterPro" id="IPR001753">
    <property type="entry name" value="Enoyl-CoA_hydra/iso"/>
</dbReference>
<dbReference type="PANTHER" id="PTHR11941:SF133">
    <property type="entry name" value="1,2-EPOXYPHENYLACETYL-COA ISOMERASE"/>
    <property type="match status" value="1"/>
</dbReference>
<dbReference type="CDD" id="cd06558">
    <property type="entry name" value="crotonase-like"/>
    <property type="match status" value="1"/>
</dbReference>
<dbReference type="PROSITE" id="PS00166">
    <property type="entry name" value="ENOYL_COA_HYDRATASE"/>
    <property type="match status" value="1"/>
</dbReference>
<sequence>MELVKVTKENSIAYISMNRPDKRNALSIELVNDVIAALKDADEDQAIRAVILSGEGKGFSAGGDLETLHTLNESASIMKYMKRALEVVQIIRKMDTYVVAAVNGFAAGAGFSIAMAADFIVAESKATFISSFSNIALIPDLGLMKALTDNVPRPLVKEWLSSAKPVSADELKAWGLVNHVAKENLMEEATEYAQFIVDGPPLANQFVKHFVNHAEQLNYETSDLQETAIQTLLLQSEDNKEGIAAFFEKRKPNFKGN</sequence>
<evidence type="ECO:0000313" key="5">
    <source>
        <dbReference type="Proteomes" id="UP000624041"/>
    </source>
</evidence>
<comment type="caution">
    <text evidence="4">The sequence shown here is derived from an EMBL/GenBank/DDBJ whole genome shotgun (WGS) entry which is preliminary data.</text>
</comment>
<dbReference type="Gene3D" id="1.10.12.10">
    <property type="entry name" value="Lyase 2-enoyl-coa Hydratase, Chain A, domain 2"/>
    <property type="match status" value="1"/>
</dbReference>
<dbReference type="Proteomes" id="UP000624041">
    <property type="component" value="Unassembled WGS sequence"/>
</dbReference>
<dbReference type="GO" id="GO:0016829">
    <property type="term" value="F:lyase activity"/>
    <property type="evidence" value="ECO:0007669"/>
    <property type="project" value="UniProtKB-KW"/>
</dbReference>
<keyword evidence="5" id="KW-1185">Reference proteome</keyword>
<dbReference type="EMBL" id="BMOS01000003">
    <property type="protein sequence ID" value="GGN51581.1"/>
    <property type="molecule type" value="Genomic_DNA"/>
</dbReference>
<keyword evidence="2" id="KW-0456">Lyase</keyword>
<gene>
    <name evidence="4" type="ORF">GCM10007971_06230</name>
</gene>
<dbReference type="Pfam" id="PF00378">
    <property type="entry name" value="ECH_1"/>
    <property type="match status" value="1"/>
</dbReference>
<dbReference type="RefSeq" id="WP_188855975.1">
    <property type="nucleotide sequence ID" value="NZ_BMOS01000003.1"/>
</dbReference>
<dbReference type="GO" id="GO:0006635">
    <property type="term" value="P:fatty acid beta-oxidation"/>
    <property type="evidence" value="ECO:0007669"/>
    <property type="project" value="TreeGrafter"/>
</dbReference>
<name>A0A917XTF0_9BACI</name>
<evidence type="ECO:0000313" key="4">
    <source>
        <dbReference type="EMBL" id="GGN51581.1"/>
    </source>
</evidence>
<reference evidence="4" key="1">
    <citation type="journal article" date="2014" name="Int. J. Syst. Evol. Microbiol.">
        <title>Complete genome sequence of Corynebacterium casei LMG S-19264T (=DSM 44701T), isolated from a smear-ripened cheese.</title>
        <authorList>
            <consortium name="US DOE Joint Genome Institute (JGI-PGF)"/>
            <person name="Walter F."/>
            <person name="Albersmeier A."/>
            <person name="Kalinowski J."/>
            <person name="Ruckert C."/>
        </authorList>
    </citation>
    <scope>NUCLEOTIDE SEQUENCE</scope>
    <source>
        <strain evidence="4">JCM 17251</strain>
    </source>
</reference>
<evidence type="ECO:0000256" key="1">
    <source>
        <dbReference type="ARBA" id="ARBA00005254"/>
    </source>
</evidence>
<dbReference type="PANTHER" id="PTHR11941">
    <property type="entry name" value="ENOYL-COA HYDRATASE-RELATED"/>
    <property type="match status" value="1"/>
</dbReference>
<comment type="similarity">
    <text evidence="1 3">Belongs to the enoyl-CoA hydratase/isomerase family.</text>
</comment>
<reference evidence="4" key="2">
    <citation type="submission" date="2020-09" db="EMBL/GenBank/DDBJ databases">
        <authorList>
            <person name="Sun Q."/>
            <person name="Ohkuma M."/>
        </authorList>
    </citation>
    <scope>NUCLEOTIDE SEQUENCE</scope>
    <source>
        <strain evidence="4">JCM 17251</strain>
    </source>
</reference>
<proteinExistence type="inferred from homology"/>
<dbReference type="Gene3D" id="3.90.226.10">
    <property type="entry name" value="2-enoyl-CoA Hydratase, Chain A, domain 1"/>
    <property type="match status" value="1"/>
</dbReference>
<organism evidence="4 5">
    <name type="scientific">Oceanobacillus indicireducens</name>
    <dbReference type="NCBI Taxonomy" id="1004261"/>
    <lineage>
        <taxon>Bacteria</taxon>
        <taxon>Bacillati</taxon>
        <taxon>Bacillota</taxon>
        <taxon>Bacilli</taxon>
        <taxon>Bacillales</taxon>
        <taxon>Bacillaceae</taxon>
        <taxon>Oceanobacillus</taxon>
    </lineage>
</organism>
<accession>A0A917XTF0</accession>
<protein>
    <submittedName>
        <fullName evidence="4">Crotonase</fullName>
    </submittedName>
</protein>
<dbReference type="SUPFAM" id="SSF52096">
    <property type="entry name" value="ClpP/crotonase"/>
    <property type="match status" value="1"/>
</dbReference>
<dbReference type="InterPro" id="IPR018376">
    <property type="entry name" value="Enoyl-CoA_hyd/isom_CS"/>
</dbReference>
<dbReference type="InterPro" id="IPR014748">
    <property type="entry name" value="Enoyl-CoA_hydra_C"/>
</dbReference>
<evidence type="ECO:0000256" key="3">
    <source>
        <dbReference type="RuleBase" id="RU003707"/>
    </source>
</evidence>